<evidence type="ECO:0000256" key="2">
    <source>
        <dbReference type="SAM" id="Phobius"/>
    </source>
</evidence>
<sequence>MGEAGRGVTSAPPHEATDVLIKKGYKRAAIVGMATGSGTVFQGALTLGVDSASTAATVVGSLLVVLGVTVTLLSAVGYRRYTHYRARQVEAVMARAKRMARGEGACPALLDLGSGGELLRVMAPTDLVLTTCDPALGPTNCGDAPAAPGETYTNGRLLQADVNNSSRMGSMDNLSNKGVKRGSFDALATPKLHDKSPRKSEGSDSIATINAARKPVVVGNILTSLHTSLPITFPHITFSSFHLMSTSLSPSLPSPSHHLTSSSPSPSPSPSHTTPHPLLFLFHPYIPFSTPTHIT</sequence>
<feature type="region of interest" description="Disordered" evidence="1">
    <location>
        <begin position="252"/>
        <end position="273"/>
    </location>
</feature>
<proteinExistence type="predicted"/>
<feature type="compositionally biased region" description="Basic and acidic residues" evidence="1">
    <location>
        <begin position="191"/>
        <end position="202"/>
    </location>
</feature>
<dbReference type="EMBL" id="JAWZYT010003840">
    <property type="protein sequence ID" value="KAK4296495.1"/>
    <property type="molecule type" value="Genomic_DNA"/>
</dbReference>
<accession>A0AAE1TVB2</accession>
<feature type="transmembrane region" description="Helical" evidence="2">
    <location>
        <begin position="28"/>
        <end position="49"/>
    </location>
</feature>
<name>A0AAE1TVB2_9EUCA</name>
<keyword evidence="2" id="KW-0472">Membrane</keyword>
<feature type="region of interest" description="Disordered" evidence="1">
    <location>
        <begin position="187"/>
        <end position="207"/>
    </location>
</feature>
<comment type="caution">
    <text evidence="3">The sequence shown here is derived from an EMBL/GenBank/DDBJ whole genome shotgun (WGS) entry which is preliminary data.</text>
</comment>
<feature type="transmembrane region" description="Helical" evidence="2">
    <location>
        <begin position="55"/>
        <end position="78"/>
    </location>
</feature>
<protein>
    <recommendedName>
        <fullName evidence="5">Transmembrane protein</fullName>
    </recommendedName>
</protein>
<keyword evidence="4" id="KW-1185">Reference proteome</keyword>
<reference evidence="3" key="1">
    <citation type="submission" date="2023-11" db="EMBL/GenBank/DDBJ databases">
        <title>Genome assemblies of two species of porcelain crab, Petrolisthes cinctipes and Petrolisthes manimaculis (Anomura: Porcellanidae).</title>
        <authorList>
            <person name="Angst P."/>
        </authorList>
    </citation>
    <scope>NUCLEOTIDE SEQUENCE</scope>
    <source>
        <strain evidence="3">PB745_02</strain>
        <tissue evidence="3">Gill</tissue>
    </source>
</reference>
<organism evidence="3 4">
    <name type="scientific">Petrolisthes manimaculis</name>
    <dbReference type="NCBI Taxonomy" id="1843537"/>
    <lineage>
        <taxon>Eukaryota</taxon>
        <taxon>Metazoa</taxon>
        <taxon>Ecdysozoa</taxon>
        <taxon>Arthropoda</taxon>
        <taxon>Crustacea</taxon>
        <taxon>Multicrustacea</taxon>
        <taxon>Malacostraca</taxon>
        <taxon>Eumalacostraca</taxon>
        <taxon>Eucarida</taxon>
        <taxon>Decapoda</taxon>
        <taxon>Pleocyemata</taxon>
        <taxon>Anomura</taxon>
        <taxon>Galatheoidea</taxon>
        <taxon>Porcellanidae</taxon>
        <taxon>Petrolisthes</taxon>
    </lineage>
</organism>
<dbReference type="Proteomes" id="UP001292094">
    <property type="component" value="Unassembled WGS sequence"/>
</dbReference>
<keyword evidence="2" id="KW-1133">Transmembrane helix</keyword>
<evidence type="ECO:0000313" key="4">
    <source>
        <dbReference type="Proteomes" id="UP001292094"/>
    </source>
</evidence>
<gene>
    <name evidence="3" type="ORF">Pmani_031014</name>
</gene>
<keyword evidence="2" id="KW-0812">Transmembrane</keyword>
<evidence type="ECO:0008006" key="5">
    <source>
        <dbReference type="Google" id="ProtNLM"/>
    </source>
</evidence>
<dbReference type="AlphaFoldDB" id="A0AAE1TVB2"/>
<evidence type="ECO:0000313" key="3">
    <source>
        <dbReference type="EMBL" id="KAK4296495.1"/>
    </source>
</evidence>
<evidence type="ECO:0000256" key="1">
    <source>
        <dbReference type="SAM" id="MobiDB-lite"/>
    </source>
</evidence>